<proteinExistence type="predicted"/>
<dbReference type="RefSeq" id="WP_310343400.1">
    <property type="nucleotide sequence ID" value="NZ_JAVDXO010000005.1"/>
</dbReference>
<dbReference type="Proteomes" id="UP001268089">
    <property type="component" value="Unassembled WGS sequence"/>
</dbReference>
<accession>A0ABU1ZP50</accession>
<evidence type="ECO:0000313" key="1">
    <source>
        <dbReference type="EMBL" id="MDR7307268.1"/>
    </source>
</evidence>
<sequence>MISHVMQDVGDLEVTRKSYDATLSIIDHNGVVQCHFYRSPASSFGITQPLNDGQLPTTMAAP</sequence>
<protein>
    <submittedName>
        <fullName evidence="1">Uncharacterized protein</fullName>
    </submittedName>
</protein>
<keyword evidence="2" id="KW-1185">Reference proteome</keyword>
<organism evidence="1 2">
    <name type="scientific">Rhodoferax saidenbachensis</name>
    <dbReference type="NCBI Taxonomy" id="1484693"/>
    <lineage>
        <taxon>Bacteria</taxon>
        <taxon>Pseudomonadati</taxon>
        <taxon>Pseudomonadota</taxon>
        <taxon>Betaproteobacteria</taxon>
        <taxon>Burkholderiales</taxon>
        <taxon>Comamonadaceae</taxon>
        <taxon>Rhodoferax</taxon>
    </lineage>
</organism>
<dbReference type="EMBL" id="JAVDXO010000005">
    <property type="protein sequence ID" value="MDR7307268.1"/>
    <property type="molecule type" value="Genomic_DNA"/>
</dbReference>
<evidence type="ECO:0000313" key="2">
    <source>
        <dbReference type="Proteomes" id="UP001268089"/>
    </source>
</evidence>
<gene>
    <name evidence="1" type="ORF">J2X15_002555</name>
</gene>
<name>A0ABU1ZP50_9BURK</name>
<comment type="caution">
    <text evidence="1">The sequence shown here is derived from an EMBL/GenBank/DDBJ whole genome shotgun (WGS) entry which is preliminary data.</text>
</comment>
<reference evidence="1 2" key="1">
    <citation type="submission" date="2023-07" db="EMBL/GenBank/DDBJ databases">
        <title>Sorghum-associated microbial communities from plants grown in Nebraska, USA.</title>
        <authorList>
            <person name="Schachtman D."/>
        </authorList>
    </citation>
    <scope>NUCLEOTIDE SEQUENCE [LARGE SCALE GENOMIC DNA]</scope>
    <source>
        <strain evidence="1 2">BE308</strain>
    </source>
</reference>